<evidence type="ECO:0000256" key="1">
    <source>
        <dbReference type="ARBA" id="ARBA00004613"/>
    </source>
</evidence>
<dbReference type="SUPFAM" id="SSF47266">
    <property type="entry name" value="4-helical cytokines"/>
    <property type="match status" value="1"/>
</dbReference>
<keyword evidence="3" id="KW-0964">Secreted</keyword>
<evidence type="ECO:0000256" key="2">
    <source>
        <dbReference type="ARBA" id="ARBA00008474"/>
    </source>
</evidence>
<dbReference type="PANTHER" id="PTHR11417">
    <property type="entry name" value="SOMATOTROPIN,PROLACTIN"/>
    <property type="match status" value="1"/>
</dbReference>
<dbReference type="Gene3D" id="1.20.1250.10">
    <property type="match status" value="1"/>
</dbReference>
<dbReference type="Pfam" id="PF00103">
    <property type="entry name" value="Hormone_1"/>
    <property type="match status" value="1"/>
</dbReference>
<keyword evidence="4" id="KW-1185">Reference proteome</keyword>
<name>A0AAX6T408_HETGA</name>
<reference evidence="5" key="1">
    <citation type="submission" date="2025-08" db="UniProtKB">
        <authorList>
            <consortium name="RefSeq"/>
        </authorList>
    </citation>
    <scope>IDENTIFICATION</scope>
</reference>
<sequence length="140" mass="16346">MADILTPYWQNKARLMQEKDLVHMAVYLLNSWNDTLPGLALDTHILLKFYHPHSSKDRNITLTYQQLKEVTVQIASQLDIEVPDKVNFALQSYTESLMSSDERTLLFSVYSTLRCFFIDVKKIHFLFSLLKCRADNKVNC</sequence>
<proteinExistence type="inferred from homology"/>
<evidence type="ECO:0000313" key="4">
    <source>
        <dbReference type="Proteomes" id="UP000694906"/>
    </source>
</evidence>
<dbReference type="Proteomes" id="UP000694906">
    <property type="component" value="Unplaced"/>
</dbReference>
<gene>
    <name evidence="5" type="primary">LOC110349736</name>
</gene>
<accession>A0AAX6T408</accession>
<dbReference type="GO" id="GO:0031667">
    <property type="term" value="P:response to nutrient levels"/>
    <property type="evidence" value="ECO:0007669"/>
    <property type="project" value="TreeGrafter"/>
</dbReference>
<organism evidence="4 5">
    <name type="scientific">Heterocephalus glaber</name>
    <name type="common">Naked mole rat</name>
    <dbReference type="NCBI Taxonomy" id="10181"/>
    <lineage>
        <taxon>Eukaryota</taxon>
        <taxon>Metazoa</taxon>
        <taxon>Chordata</taxon>
        <taxon>Craniata</taxon>
        <taxon>Vertebrata</taxon>
        <taxon>Euteleostomi</taxon>
        <taxon>Mammalia</taxon>
        <taxon>Eutheria</taxon>
        <taxon>Euarchontoglires</taxon>
        <taxon>Glires</taxon>
        <taxon>Rodentia</taxon>
        <taxon>Hystricomorpha</taxon>
        <taxon>Bathyergidae</taxon>
        <taxon>Heterocephalus</taxon>
    </lineage>
</organism>
<evidence type="ECO:0000256" key="3">
    <source>
        <dbReference type="ARBA" id="ARBA00022525"/>
    </source>
</evidence>
<dbReference type="GO" id="GO:0005615">
    <property type="term" value="C:extracellular space"/>
    <property type="evidence" value="ECO:0007669"/>
    <property type="project" value="TreeGrafter"/>
</dbReference>
<dbReference type="InterPro" id="IPR018116">
    <property type="entry name" value="Somatotropin_CS"/>
</dbReference>
<dbReference type="InterPro" id="IPR009079">
    <property type="entry name" value="4_helix_cytokine-like_core"/>
</dbReference>
<protein>
    <submittedName>
        <fullName evidence="5">Prolactin-like</fullName>
    </submittedName>
</protein>
<comment type="similarity">
    <text evidence="2">Belongs to the somatotropin/prolactin family.</text>
</comment>
<evidence type="ECO:0000313" key="5">
    <source>
        <dbReference type="RefSeq" id="XP_021116139.1"/>
    </source>
</evidence>
<dbReference type="GO" id="GO:0046427">
    <property type="term" value="P:positive regulation of receptor signaling pathway via JAK-STAT"/>
    <property type="evidence" value="ECO:0007669"/>
    <property type="project" value="TreeGrafter"/>
</dbReference>
<dbReference type="InterPro" id="IPR001400">
    <property type="entry name" value="Somatotropin/Prolactin"/>
</dbReference>
<comment type="subcellular location">
    <subcellularLocation>
        <location evidence="1">Secreted</location>
    </subcellularLocation>
</comment>
<dbReference type="PROSITE" id="PS00338">
    <property type="entry name" value="SOMATOTROPIN_2"/>
    <property type="match status" value="1"/>
</dbReference>
<dbReference type="AlphaFoldDB" id="A0AAX6T408"/>
<dbReference type="RefSeq" id="XP_021116139.1">
    <property type="nucleotide sequence ID" value="XM_021260480.1"/>
</dbReference>
<dbReference type="GeneID" id="110349736"/>
<dbReference type="GO" id="GO:0005179">
    <property type="term" value="F:hormone activity"/>
    <property type="evidence" value="ECO:0007669"/>
    <property type="project" value="InterPro"/>
</dbReference>